<dbReference type="GeneID" id="6493775"/>
<dbReference type="KEGG" id="dan:6493775"/>
<evidence type="ECO:0000256" key="2">
    <source>
        <dbReference type="SAM" id="SignalP"/>
    </source>
</evidence>
<reference evidence="3 4" key="1">
    <citation type="journal article" date="2007" name="Nature">
        <title>Evolution of genes and genomes on the Drosophila phylogeny.</title>
        <authorList>
            <consortium name="Drosophila 12 Genomes Consortium"/>
            <person name="Clark A.G."/>
            <person name="Eisen M.B."/>
            <person name="Smith D.R."/>
            <person name="Bergman C.M."/>
            <person name="Oliver B."/>
            <person name="Markow T.A."/>
            <person name="Kaufman T.C."/>
            <person name="Kellis M."/>
            <person name="Gelbart W."/>
            <person name="Iyer V.N."/>
            <person name="Pollard D.A."/>
            <person name="Sackton T.B."/>
            <person name="Larracuente A.M."/>
            <person name="Singh N.D."/>
            <person name="Abad J.P."/>
            <person name="Abt D.N."/>
            <person name="Adryan B."/>
            <person name="Aguade M."/>
            <person name="Akashi H."/>
            <person name="Anderson W.W."/>
            <person name="Aquadro C.F."/>
            <person name="Ardell D.H."/>
            <person name="Arguello R."/>
            <person name="Artieri C.G."/>
            <person name="Barbash D.A."/>
            <person name="Barker D."/>
            <person name="Barsanti P."/>
            <person name="Batterham P."/>
            <person name="Batzoglou S."/>
            <person name="Begun D."/>
            <person name="Bhutkar A."/>
            <person name="Blanco E."/>
            <person name="Bosak S.A."/>
            <person name="Bradley R.K."/>
            <person name="Brand A.D."/>
            <person name="Brent M.R."/>
            <person name="Brooks A.N."/>
            <person name="Brown R.H."/>
            <person name="Butlin R.K."/>
            <person name="Caggese C."/>
            <person name="Calvi B.R."/>
            <person name="Bernardo de Carvalho A."/>
            <person name="Caspi A."/>
            <person name="Castrezana S."/>
            <person name="Celniker S.E."/>
            <person name="Chang J.L."/>
            <person name="Chapple C."/>
            <person name="Chatterji S."/>
            <person name="Chinwalla A."/>
            <person name="Civetta A."/>
            <person name="Clifton S.W."/>
            <person name="Comeron J.M."/>
            <person name="Costello J.C."/>
            <person name="Coyne J.A."/>
            <person name="Daub J."/>
            <person name="David R.G."/>
            <person name="Delcher A.L."/>
            <person name="Delehaunty K."/>
            <person name="Do C.B."/>
            <person name="Ebling H."/>
            <person name="Edwards K."/>
            <person name="Eickbush T."/>
            <person name="Evans J.D."/>
            <person name="Filipski A."/>
            <person name="Findeiss S."/>
            <person name="Freyhult E."/>
            <person name="Fulton L."/>
            <person name="Fulton R."/>
            <person name="Garcia A.C."/>
            <person name="Gardiner A."/>
            <person name="Garfield D.A."/>
            <person name="Garvin B.E."/>
            <person name="Gibson G."/>
            <person name="Gilbert D."/>
            <person name="Gnerre S."/>
            <person name="Godfrey J."/>
            <person name="Good R."/>
            <person name="Gotea V."/>
            <person name="Gravely B."/>
            <person name="Greenberg A.J."/>
            <person name="Griffiths-Jones S."/>
            <person name="Gross S."/>
            <person name="Guigo R."/>
            <person name="Gustafson E.A."/>
            <person name="Haerty W."/>
            <person name="Hahn M.W."/>
            <person name="Halligan D.L."/>
            <person name="Halpern A.L."/>
            <person name="Halter G.M."/>
            <person name="Han M.V."/>
            <person name="Heger A."/>
            <person name="Hillier L."/>
            <person name="Hinrichs A.S."/>
            <person name="Holmes I."/>
            <person name="Hoskins R.A."/>
            <person name="Hubisz M.J."/>
            <person name="Hultmark D."/>
            <person name="Huntley M.A."/>
            <person name="Jaffe D.B."/>
            <person name="Jagadeeshan S."/>
            <person name="Jeck W.R."/>
            <person name="Johnson J."/>
            <person name="Jones C.D."/>
            <person name="Jordan W.C."/>
            <person name="Karpen G.H."/>
            <person name="Kataoka E."/>
            <person name="Keightley P.D."/>
            <person name="Kheradpour P."/>
            <person name="Kirkness E.F."/>
            <person name="Koerich L.B."/>
            <person name="Kristiansen K."/>
            <person name="Kudrna D."/>
            <person name="Kulathinal R.J."/>
            <person name="Kumar S."/>
            <person name="Kwok R."/>
            <person name="Lander E."/>
            <person name="Langley C.H."/>
            <person name="Lapoint R."/>
            <person name="Lazzaro B.P."/>
            <person name="Lee S.J."/>
            <person name="Levesque L."/>
            <person name="Li R."/>
            <person name="Lin C.F."/>
            <person name="Lin M.F."/>
            <person name="Lindblad-Toh K."/>
            <person name="Llopart A."/>
            <person name="Long M."/>
            <person name="Low L."/>
            <person name="Lozovsky E."/>
            <person name="Lu J."/>
            <person name="Luo M."/>
            <person name="Machado C.A."/>
            <person name="Makalowski W."/>
            <person name="Marzo M."/>
            <person name="Matsuda M."/>
            <person name="Matzkin L."/>
            <person name="McAllister B."/>
            <person name="McBride C.S."/>
            <person name="McKernan B."/>
            <person name="McKernan K."/>
            <person name="Mendez-Lago M."/>
            <person name="Minx P."/>
            <person name="Mollenhauer M.U."/>
            <person name="Montooth K."/>
            <person name="Mount S.M."/>
            <person name="Mu X."/>
            <person name="Myers E."/>
            <person name="Negre B."/>
            <person name="Newfeld S."/>
            <person name="Nielsen R."/>
            <person name="Noor M.A."/>
            <person name="O'Grady P."/>
            <person name="Pachter L."/>
            <person name="Papaceit M."/>
            <person name="Parisi M.J."/>
            <person name="Parisi M."/>
            <person name="Parts L."/>
            <person name="Pedersen J.S."/>
            <person name="Pesole G."/>
            <person name="Phillippy A.M."/>
            <person name="Ponting C.P."/>
            <person name="Pop M."/>
            <person name="Porcelli D."/>
            <person name="Powell J.R."/>
            <person name="Prohaska S."/>
            <person name="Pruitt K."/>
            <person name="Puig M."/>
            <person name="Quesneville H."/>
            <person name="Ram K.R."/>
            <person name="Rand D."/>
            <person name="Rasmussen M.D."/>
            <person name="Reed L.K."/>
            <person name="Reenan R."/>
            <person name="Reily A."/>
            <person name="Remington K.A."/>
            <person name="Rieger T.T."/>
            <person name="Ritchie M.G."/>
            <person name="Robin C."/>
            <person name="Rogers Y.H."/>
            <person name="Rohde C."/>
            <person name="Rozas J."/>
            <person name="Rubenfield M.J."/>
            <person name="Ruiz A."/>
            <person name="Russo S."/>
            <person name="Salzberg S.L."/>
            <person name="Sanchez-Gracia A."/>
            <person name="Saranga D.J."/>
            <person name="Sato H."/>
            <person name="Schaeffer S.W."/>
            <person name="Schatz M.C."/>
            <person name="Schlenke T."/>
            <person name="Schwartz R."/>
            <person name="Segarra C."/>
            <person name="Singh R.S."/>
            <person name="Sirot L."/>
            <person name="Sirota M."/>
            <person name="Sisneros N.B."/>
            <person name="Smith C.D."/>
            <person name="Smith T.F."/>
            <person name="Spieth J."/>
            <person name="Stage D.E."/>
            <person name="Stark A."/>
            <person name="Stephan W."/>
            <person name="Strausberg R.L."/>
            <person name="Strempel S."/>
            <person name="Sturgill D."/>
            <person name="Sutton G."/>
            <person name="Sutton G.G."/>
            <person name="Tao W."/>
            <person name="Teichmann S."/>
            <person name="Tobari Y.N."/>
            <person name="Tomimura Y."/>
            <person name="Tsolas J.M."/>
            <person name="Valente V.L."/>
            <person name="Venter E."/>
            <person name="Venter J.C."/>
            <person name="Vicario S."/>
            <person name="Vieira F.G."/>
            <person name="Vilella A.J."/>
            <person name="Villasante A."/>
            <person name="Walenz B."/>
            <person name="Wang J."/>
            <person name="Wasserman M."/>
            <person name="Watts T."/>
            <person name="Wilson D."/>
            <person name="Wilson R.K."/>
            <person name="Wing R.A."/>
            <person name="Wolfner M.F."/>
            <person name="Wong A."/>
            <person name="Wong G.K."/>
            <person name="Wu C.I."/>
            <person name="Wu G."/>
            <person name="Yamamoto D."/>
            <person name="Yang H.P."/>
            <person name="Yang S.P."/>
            <person name="Yorke J.A."/>
            <person name="Yoshida K."/>
            <person name="Zdobnov E."/>
            <person name="Zhang P."/>
            <person name="Zhang Y."/>
            <person name="Zimin A.V."/>
            <person name="Baldwin J."/>
            <person name="Abdouelleil A."/>
            <person name="Abdulkadir J."/>
            <person name="Abebe A."/>
            <person name="Abera B."/>
            <person name="Abreu J."/>
            <person name="Acer S.C."/>
            <person name="Aftuck L."/>
            <person name="Alexander A."/>
            <person name="An P."/>
            <person name="Anderson E."/>
            <person name="Anderson S."/>
            <person name="Arachi H."/>
            <person name="Azer M."/>
            <person name="Bachantsang P."/>
            <person name="Barry A."/>
            <person name="Bayul T."/>
            <person name="Berlin A."/>
            <person name="Bessette D."/>
            <person name="Bloom T."/>
            <person name="Blye J."/>
            <person name="Boguslavskiy L."/>
            <person name="Bonnet C."/>
            <person name="Boukhgalter B."/>
            <person name="Bourzgui I."/>
            <person name="Brown A."/>
            <person name="Cahill P."/>
            <person name="Channer S."/>
            <person name="Cheshatsang Y."/>
            <person name="Chuda L."/>
            <person name="Citroen M."/>
            <person name="Collymore A."/>
            <person name="Cooke P."/>
            <person name="Costello M."/>
            <person name="D'Aco K."/>
            <person name="Daza R."/>
            <person name="De Haan G."/>
            <person name="DeGray S."/>
            <person name="DeMaso C."/>
            <person name="Dhargay N."/>
            <person name="Dooley K."/>
            <person name="Dooley E."/>
            <person name="Doricent M."/>
            <person name="Dorje P."/>
            <person name="Dorjee K."/>
            <person name="Dupes A."/>
            <person name="Elong R."/>
            <person name="Falk J."/>
            <person name="Farina A."/>
            <person name="Faro S."/>
            <person name="Ferguson D."/>
            <person name="Fisher S."/>
            <person name="Foley C.D."/>
            <person name="Franke A."/>
            <person name="Friedrich D."/>
            <person name="Gadbois L."/>
            <person name="Gearin G."/>
            <person name="Gearin C.R."/>
            <person name="Giannoukos G."/>
            <person name="Goode T."/>
            <person name="Graham J."/>
            <person name="Grandbois E."/>
            <person name="Grewal S."/>
            <person name="Gyaltsen K."/>
            <person name="Hafez N."/>
            <person name="Hagos B."/>
            <person name="Hall J."/>
            <person name="Henson C."/>
            <person name="Hollinger A."/>
            <person name="Honan T."/>
            <person name="Huard M.D."/>
            <person name="Hughes L."/>
            <person name="Hurhula B."/>
            <person name="Husby M.E."/>
            <person name="Kamat A."/>
            <person name="Kanga B."/>
            <person name="Kashin S."/>
            <person name="Khazanovich D."/>
            <person name="Kisner P."/>
            <person name="Lance K."/>
            <person name="Lara M."/>
            <person name="Lee W."/>
            <person name="Lennon N."/>
            <person name="Letendre F."/>
            <person name="LeVine R."/>
            <person name="Lipovsky A."/>
            <person name="Liu X."/>
            <person name="Liu J."/>
            <person name="Liu S."/>
            <person name="Lokyitsang T."/>
            <person name="Lokyitsang Y."/>
            <person name="Lubonja R."/>
            <person name="Lui A."/>
            <person name="MacDonald P."/>
            <person name="Magnisalis V."/>
            <person name="Maru K."/>
            <person name="Matthews C."/>
            <person name="McCusker W."/>
            <person name="McDonough S."/>
            <person name="Mehta T."/>
            <person name="Meldrim J."/>
            <person name="Meneus L."/>
            <person name="Mihai O."/>
            <person name="Mihalev A."/>
            <person name="Mihova T."/>
            <person name="Mittelman R."/>
            <person name="Mlenga V."/>
            <person name="Montmayeur A."/>
            <person name="Mulrain L."/>
            <person name="Navidi A."/>
            <person name="Naylor J."/>
            <person name="Negash T."/>
            <person name="Nguyen T."/>
            <person name="Nguyen N."/>
            <person name="Nicol R."/>
            <person name="Norbu C."/>
            <person name="Norbu N."/>
            <person name="Novod N."/>
            <person name="O'Neill B."/>
            <person name="Osman S."/>
            <person name="Markiewicz E."/>
            <person name="Oyono O.L."/>
            <person name="Patti C."/>
            <person name="Phunkhang P."/>
            <person name="Pierre F."/>
            <person name="Priest M."/>
            <person name="Raghuraman S."/>
            <person name="Rege F."/>
            <person name="Reyes R."/>
            <person name="Rise C."/>
            <person name="Rogov P."/>
            <person name="Ross K."/>
            <person name="Ryan E."/>
            <person name="Settipalli S."/>
            <person name="Shea T."/>
            <person name="Sherpa N."/>
            <person name="Shi L."/>
            <person name="Shih D."/>
            <person name="Sparrow T."/>
            <person name="Spaulding J."/>
            <person name="Stalker J."/>
            <person name="Stange-Thomann N."/>
            <person name="Stavropoulos S."/>
            <person name="Stone C."/>
            <person name="Strader C."/>
            <person name="Tesfaye S."/>
            <person name="Thomson T."/>
            <person name="Thoulutsang Y."/>
            <person name="Thoulutsang D."/>
            <person name="Topham K."/>
            <person name="Topping I."/>
            <person name="Tsamla T."/>
            <person name="Vassiliev H."/>
            <person name="Vo A."/>
            <person name="Wangchuk T."/>
            <person name="Wangdi T."/>
            <person name="Weiand M."/>
            <person name="Wilkinson J."/>
            <person name="Wilson A."/>
            <person name="Yadav S."/>
            <person name="Young G."/>
            <person name="Yu Q."/>
            <person name="Zembek L."/>
            <person name="Zhong D."/>
            <person name="Zimmer A."/>
            <person name="Zwirko Z."/>
            <person name="Jaffe D.B."/>
            <person name="Alvarez P."/>
            <person name="Brockman W."/>
            <person name="Butler J."/>
            <person name="Chin C."/>
            <person name="Gnerre S."/>
            <person name="Grabherr M."/>
            <person name="Kleber M."/>
            <person name="Mauceli E."/>
            <person name="MacCallum I."/>
        </authorList>
    </citation>
    <scope>NUCLEOTIDE SEQUENCE [LARGE SCALE GENOMIC DNA]</scope>
    <source>
        <strain evidence="4">Tucson 14024-0371.13</strain>
    </source>
</reference>
<dbReference type="EMBL" id="CH902618">
    <property type="protein sequence ID" value="EDV41216.1"/>
    <property type="molecule type" value="Genomic_DNA"/>
</dbReference>
<evidence type="ECO:0008006" key="5">
    <source>
        <dbReference type="Google" id="ProtNLM"/>
    </source>
</evidence>
<dbReference type="PhylomeDB" id="B3M9Z6"/>
<dbReference type="HOGENOM" id="CLU_2199720_0_0_1"/>
<feature type="signal peptide" evidence="2">
    <location>
        <begin position="1"/>
        <end position="23"/>
    </location>
</feature>
<keyword evidence="2" id="KW-0732">Signal</keyword>
<dbReference type="Proteomes" id="UP000007801">
    <property type="component" value="Unassembled WGS sequence"/>
</dbReference>
<proteinExistence type="predicted"/>
<protein>
    <recommendedName>
        <fullName evidence="5">Short neuropeptide F</fullName>
    </recommendedName>
</protein>
<feature type="region of interest" description="Disordered" evidence="1">
    <location>
        <begin position="59"/>
        <end position="87"/>
    </location>
</feature>
<name>B3M9Z6_DROAN</name>
<sequence length="111" mass="12772">MTSTLKMTVLFLIGCLLMTSITALPFDRYIRDDDERQNDVSGEWFRKPIVRLDRLFSSAERPSEGRISVRRPTRNDRPESTESSKHAHSMITTMLGFVNSAISFGRSFLRD</sequence>
<dbReference type="OMA" id="FIRKRIM"/>
<organism evidence="3 4">
    <name type="scientific">Drosophila ananassae</name>
    <name type="common">Fruit fly</name>
    <dbReference type="NCBI Taxonomy" id="7217"/>
    <lineage>
        <taxon>Eukaryota</taxon>
        <taxon>Metazoa</taxon>
        <taxon>Ecdysozoa</taxon>
        <taxon>Arthropoda</taxon>
        <taxon>Hexapoda</taxon>
        <taxon>Insecta</taxon>
        <taxon>Pterygota</taxon>
        <taxon>Neoptera</taxon>
        <taxon>Endopterygota</taxon>
        <taxon>Diptera</taxon>
        <taxon>Brachycera</taxon>
        <taxon>Muscomorpha</taxon>
        <taxon>Ephydroidea</taxon>
        <taxon>Drosophilidae</taxon>
        <taxon>Drosophila</taxon>
        <taxon>Sophophora</taxon>
    </lineage>
</organism>
<evidence type="ECO:0000313" key="3">
    <source>
        <dbReference type="EMBL" id="EDV41216.1"/>
    </source>
</evidence>
<keyword evidence="4" id="KW-1185">Reference proteome</keyword>
<feature type="chain" id="PRO_5002792251" description="Short neuropeptide F" evidence="2">
    <location>
        <begin position="24"/>
        <end position="111"/>
    </location>
</feature>
<evidence type="ECO:0000256" key="1">
    <source>
        <dbReference type="SAM" id="MobiDB-lite"/>
    </source>
</evidence>
<accession>B3M9Z6</accession>
<dbReference type="AlphaFoldDB" id="B3M9Z6"/>
<gene>
    <name evidence="3" type="primary">Dana\GF10908</name>
    <name evidence="3" type="synonym">dana_GLEANR_10867</name>
    <name evidence="3" type="ORF">GF10908</name>
</gene>
<dbReference type="GO" id="GO:0007304">
    <property type="term" value="P:chorion-containing eggshell formation"/>
    <property type="evidence" value="ECO:0007669"/>
    <property type="project" value="EnsemblMetazoa"/>
</dbReference>
<dbReference type="eggNOG" id="ENOG502T9FK">
    <property type="taxonomic scope" value="Eukaryota"/>
</dbReference>
<dbReference type="FunCoup" id="B3M9Z6">
    <property type="interactions" value="19"/>
</dbReference>
<feature type="compositionally biased region" description="Basic and acidic residues" evidence="1">
    <location>
        <begin position="73"/>
        <end position="85"/>
    </location>
</feature>
<evidence type="ECO:0000313" key="4">
    <source>
        <dbReference type="Proteomes" id="UP000007801"/>
    </source>
</evidence>
<dbReference type="InParanoid" id="B3M9Z6"/>
<dbReference type="OrthoDB" id="7883053at2759"/>